<feature type="signal peptide" evidence="3">
    <location>
        <begin position="1"/>
        <end position="22"/>
    </location>
</feature>
<dbReference type="PANTHER" id="PTHR30344:SF1">
    <property type="entry name" value="6-PHOSPHOGLUCONOLACTONASE"/>
    <property type="match status" value="1"/>
</dbReference>
<dbReference type="PANTHER" id="PTHR30344">
    <property type="entry name" value="6-PHOSPHOGLUCONOLACTONASE-RELATED"/>
    <property type="match status" value="1"/>
</dbReference>
<keyword evidence="2" id="KW-0313">Glucose metabolism</keyword>
<protein>
    <submittedName>
        <fullName evidence="4">Lactonase family protein</fullName>
    </submittedName>
</protein>
<evidence type="ECO:0000256" key="1">
    <source>
        <dbReference type="ARBA" id="ARBA00005564"/>
    </source>
</evidence>
<dbReference type="GO" id="GO:0005829">
    <property type="term" value="C:cytosol"/>
    <property type="evidence" value="ECO:0007669"/>
    <property type="project" value="TreeGrafter"/>
</dbReference>
<keyword evidence="5" id="KW-1185">Reference proteome</keyword>
<evidence type="ECO:0000256" key="3">
    <source>
        <dbReference type="SAM" id="SignalP"/>
    </source>
</evidence>
<evidence type="ECO:0000256" key="2">
    <source>
        <dbReference type="ARBA" id="ARBA00022526"/>
    </source>
</evidence>
<comment type="similarity">
    <text evidence="1">Belongs to the cycloisomerase 2 family.</text>
</comment>
<sequence>MLKRLHYFICSTLLLSAQLTLAQETTTRVYIASGQDGIYSCELNQSEGTLTPPILRSKLTGAGFLAWHPRQNRLYATATLDPAKKKQGQSGGVIAFAPQADGSLTELNRQSTMGRGLCHISTDTSGNMLMGADYGGGRVVSFQMQSDGQLGRLTSIHQHKGSGSHPKRQTRAHAHSIYPGPENRYAYAADLGIDQVIHYEMTPKAGTLKRIADTKLPSGSGPRHMKFGKNGNMLYVLNELNTSVSVFKRIKATGKLEARQSLSMFADGTDNTDMTSSEIQISPDGRFLYCATRDLSQQQRDAISVFEVQKDGLLKRIQTIHPGVWFPRHIQLAPSGTFLLVAGQRGNEVSIMKIDQGKGTLKEAHQRIPLPTPMCISFQP</sequence>
<feature type="chain" id="PRO_5032321898" evidence="3">
    <location>
        <begin position="23"/>
        <end position="380"/>
    </location>
</feature>
<keyword evidence="2" id="KW-0119">Carbohydrate metabolism</keyword>
<comment type="caution">
    <text evidence="4">The sequence shown here is derived from an EMBL/GenBank/DDBJ whole genome shotgun (WGS) entry which is preliminary data.</text>
</comment>
<dbReference type="InterPro" id="IPR015943">
    <property type="entry name" value="WD40/YVTN_repeat-like_dom_sf"/>
</dbReference>
<evidence type="ECO:0000313" key="5">
    <source>
        <dbReference type="Proteomes" id="UP000557872"/>
    </source>
</evidence>
<dbReference type="AlphaFoldDB" id="A0A851GED4"/>
<dbReference type="Pfam" id="PF10282">
    <property type="entry name" value="Lactonase"/>
    <property type="match status" value="1"/>
</dbReference>
<organism evidence="4 5">
    <name type="scientific">Oceaniferula marina</name>
    <dbReference type="NCBI Taxonomy" id="2748318"/>
    <lineage>
        <taxon>Bacteria</taxon>
        <taxon>Pseudomonadati</taxon>
        <taxon>Verrucomicrobiota</taxon>
        <taxon>Verrucomicrobiia</taxon>
        <taxon>Verrucomicrobiales</taxon>
        <taxon>Verrucomicrobiaceae</taxon>
        <taxon>Oceaniferula</taxon>
    </lineage>
</organism>
<evidence type="ECO:0000313" key="4">
    <source>
        <dbReference type="EMBL" id="NWK55529.1"/>
    </source>
</evidence>
<gene>
    <name evidence="4" type="ORF">HW115_07895</name>
</gene>
<dbReference type="Gene3D" id="2.130.10.10">
    <property type="entry name" value="YVTN repeat-like/Quinoprotein amine dehydrogenase"/>
    <property type="match status" value="1"/>
</dbReference>
<dbReference type="InterPro" id="IPR050282">
    <property type="entry name" value="Cycloisomerase_2"/>
</dbReference>
<dbReference type="EMBL" id="JACBAZ010000002">
    <property type="protein sequence ID" value="NWK55529.1"/>
    <property type="molecule type" value="Genomic_DNA"/>
</dbReference>
<dbReference type="SUPFAM" id="SSF51004">
    <property type="entry name" value="C-terminal (heme d1) domain of cytochrome cd1-nitrite reductase"/>
    <property type="match status" value="1"/>
</dbReference>
<dbReference type="InterPro" id="IPR011048">
    <property type="entry name" value="Haem_d1_sf"/>
</dbReference>
<dbReference type="Proteomes" id="UP000557872">
    <property type="component" value="Unassembled WGS sequence"/>
</dbReference>
<reference evidence="4 5" key="1">
    <citation type="submission" date="2020-07" db="EMBL/GenBank/DDBJ databases">
        <title>Roseicoccus Jingziensis gen. nov., sp. nov., isolated from coastal seawater.</title>
        <authorList>
            <person name="Feng X."/>
        </authorList>
    </citation>
    <scope>NUCLEOTIDE SEQUENCE [LARGE SCALE GENOMIC DNA]</scope>
    <source>
        <strain evidence="4 5">N1E253</strain>
    </source>
</reference>
<keyword evidence="3" id="KW-0732">Signal</keyword>
<proteinExistence type="inferred from homology"/>
<dbReference type="RefSeq" id="WP_178932041.1">
    <property type="nucleotide sequence ID" value="NZ_JACBAZ010000002.1"/>
</dbReference>
<accession>A0A851GED4</accession>
<name>A0A851GED4_9BACT</name>
<dbReference type="InterPro" id="IPR019405">
    <property type="entry name" value="Lactonase_7-beta_prop"/>
</dbReference>
<dbReference type="GO" id="GO:0006006">
    <property type="term" value="P:glucose metabolic process"/>
    <property type="evidence" value="ECO:0007669"/>
    <property type="project" value="UniProtKB-KW"/>
</dbReference>
<dbReference type="GO" id="GO:0017057">
    <property type="term" value="F:6-phosphogluconolactonase activity"/>
    <property type="evidence" value="ECO:0007669"/>
    <property type="project" value="TreeGrafter"/>
</dbReference>